<dbReference type="Proteomes" id="UP000799750">
    <property type="component" value="Unassembled WGS sequence"/>
</dbReference>
<keyword evidence="4" id="KW-1185">Reference proteome</keyword>
<evidence type="ECO:0000313" key="4">
    <source>
        <dbReference type="Proteomes" id="UP000799750"/>
    </source>
</evidence>
<feature type="chain" id="PRO_5025512194" evidence="2">
    <location>
        <begin position="21"/>
        <end position="207"/>
    </location>
</feature>
<gene>
    <name evidence="3" type="ORF">BU16DRAFT_586390</name>
</gene>
<reference evidence="3" key="1">
    <citation type="journal article" date="2020" name="Stud. Mycol.">
        <title>101 Dothideomycetes genomes: a test case for predicting lifestyles and emergence of pathogens.</title>
        <authorList>
            <person name="Haridas S."/>
            <person name="Albert R."/>
            <person name="Binder M."/>
            <person name="Bloem J."/>
            <person name="Labutti K."/>
            <person name="Salamov A."/>
            <person name="Andreopoulos B."/>
            <person name="Baker S."/>
            <person name="Barry K."/>
            <person name="Bills G."/>
            <person name="Bluhm B."/>
            <person name="Cannon C."/>
            <person name="Castanera R."/>
            <person name="Culley D."/>
            <person name="Daum C."/>
            <person name="Ezra D."/>
            <person name="Gonzalez J."/>
            <person name="Henrissat B."/>
            <person name="Kuo A."/>
            <person name="Liang C."/>
            <person name="Lipzen A."/>
            <person name="Lutzoni F."/>
            <person name="Magnuson J."/>
            <person name="Mondo S."/>
            <person name="Nolan M."/>
            <person name="Ohm R."/>
            <person name="Pangilinan J."/>
            <person name="Park H.-J."/>
            <person name="Ramirez L."/>
            <person name="Alfaro M."/>
            <person name="Sun H."/>
            <person name="Tritt A."/>
            <person name="Yoshinaga Y."/>
            <person name="Zwiers L.-H."/>
            <person name="Turgeon B."/>
            <person name="Goodwin S."/>
            <person name="Spatafora J."/>
            <person name="Crous P."/>
            <person name="Grigoriev I."/>
        </authorList>
    </citation>
    <scope>NUCLEOTIDE SEQUENCE</scope>
    <source>
        <strain evidence="3">CBS 269.34</strain>
    </source>
</reference>
<dbReference type="EMBL" id="MU004199">
    <property type="protein sequence ID" value="KAF2489313.1"/>
    <property type="molecule type" value="Genomic_DNA"/>
</dbReference>
<evidence type="ECO:0000313" key="3">
    <source>
        <dbReference type="EMBL" id="KAF2489313.1"/>
    </source>
</evidence>
<protein>
    <submittedName>
        <fullName evidence="3">Uncharacterized protein</fullName>
    </submittedName>
</protein>
<evidence type="ECO:0000256" key="1">
    <source>
        <dbReference type="SAM" id="MobiDB-lite"/>
    </source>
</evidence>
<dbReference type="AlphaFoldDB" id="A0A6A6QCC7"/>
<keyword evidence="2" id="KW-0732">Signal</keyword>
<organism evidence="3 4">
    <name type="scientific">Lophium mytilinum</name>
    <dbReference type="NCBI Taxonomy" id="390894"/>
    <lineage>
        <taxon>Eukaryota</taxon>
        <taxon>Fungi</taxon>
        <taxon>Dikarya</taxon>
        <taxon>Ascomycota</taxon>
        <taxon>Pezizomycotina</taxon>
        <taxon>Dothideomycetes</taxon>
        <taxon>Pleosporomycetidae</taxon>
        <taxon>Mytilinidiales</taxon>
        <taxon>Mytilinidiaceae</taxon>
        <taxon>Lophium</taxon>
    </lineage>
</organism>
<feature type="region of interest" description="Disordered" evidence="1">
    <location>
        <begin position="55"/>
        <end position="132"/>
    </location>
</feature>
<accession>A0A6A6QCC7</accession>
<feature type="compositionally biased region" description="Basic and acidic residues" evidence="1">
    <location>
        <begin position="107"/>
        <end position="124"/>
    </location>
</feature>
<sequence>MLITRLTTVFSLSLLTSGLAHEASPSKTKGWSWFGMSLTVSNGANPSPYPKLSVSASYPTTTPAATHSGAEEDRQKSYGDGSSFTSKGATYWDPANTQPPVNDESEAEGKTQKEDTPLQQDPRKGSQNAIPASSMSPELVDAMRIVQQDVGLLIPAIDEAKRVQKQREEGNVWLSVLETDMELRERQARLSKSLKVAYELLRKERDG</sequence>
<name>A0A6A6QCC7_9PEZI</name>
<proteinExistence type="predicted"/>
<evidence type="ECO:0000256" key="2">
    <source>
        <dbReference type="SAM" id="SignalP"/>
    </source>
</evidence>
<feature type="signal peptide" evidence="2">
    <location>
        <begin position="1"/>
        <end position="20"/>
    </location>
</feature>